<protein>
    <submittedName>
        <fullName evidence="3">Uncharacterized protein</fullName>
    </submittedName>
</protein>
<comment type="caution">
    <text evidence="3">The sequence shown here is derived from an EMBL/GenBank/DDBJ whole genome shotgun (WGS) entry which is preliminary data.</text>
</comment>
<sequence length="69" mass="7603">MAGIAAIISAFLLGSPSLAKSFVTVTDQIDRRSSRKRRLLAHDWHEDEEVRPHLNAAKDPPEKDVPLAG</sequence>
<feature type="region of interest" description="Disordered" evidence="1">
    <location>
        <begin position="49"/>
        <end position="69"/>
    </location>
</feature>
<feature type="signal peptide" evidence="2">
    <location>
        <begin position="1"/>
        <end position="19"/>
    </location>
</feature>
<name>A0A2R7Z047_9ACTN</name>
<evidence type="ECO:0000313" key="3">
    <source>
        <dbReference type="EMBL" id="PUA81992.1"/>
    </source>
</evidence>
<evidence type="ECO:0000313" key="4">
    <source>
        <dbReference type="Proteomes" id="UP000244867"/>
    </source>
</evidence>
<evidence type="ECO:0000256" key="2">
    <source>
        <dbReference type="SAM" id="SignalP"/>
    </source>
</evidence>
<keyword evidence="4" id="KW-1185">Reference proteome</keyword>
<reference evidence="3 4" key="1">
    <citation type="submission" date="2018-03" db="EMBL/GenBank/DDBJ databases">
        <authorList>
            <person name="Keele B.F."/>
        </authorList>
    </citation>
    <scope>NUCLEOTIDE SEQUENCE [LARGE SCALE GENOMIC DNA]</scope>
    <source>
        <strain evidence="3 4">IB-3</strain>
    </source>
</reference>
<dbReference type="Proteomes" id="UP000244867">
    <property type="component" value="Unassembled WGS sequence"/>
</dbReference>
<organism evidence="3 4">
    <name type="scientific">Nocardioides currus</name>
    <dbReference type="NCBI Taxonomy" id="2133958"/>
    <lineage>
        <taxon>Bacteria</taxon>
        <taxon>Bacillati</taxon>
        <taxon>Actinomycetota</taxon>
        <taxon>Actinomycetes</taxon>
        <taxon>Propionibacteriales</taxon>
        <taxon>Nocardioidaceae</taxon>
        <taxon>Nocardioides</taxon>
    </lineage>
</organism>
<proteinExistence type="predicted"/>
<feature type="compositionally biased region" description="Basic and acidic residues" evidence="1">
    <location>
        <begin position="59"/>
        <end position="69"/>
    </location>
</feature>
<evidence type="ECO:0000256" key="1">
    <source>
        <dbReference type="SAM" id="MobiDB-lite"/>
    </source>
</evidence>
<gene>
    <name evidence="3" type="ORF">C7S10_08110</name>
</gene>
<feature type="chain" id="PRO_5015310303" evidence="2">
    <location>
        <begin position="20"/>
        <end position="69"/>
    </location>
</feature>
<keyword evidence="2" id="KW-0732">Signal</keyword>
<accession>A0A2R7Z047</accession>
<dbReference type="EMBL" id="PYXZ01000002">
    <property type="protein sequence ID" value="PUA81992.1"/>
    <property type="molecule type" value="Genomic_DNA"/>
</dbReference>
<dbReference type="AlphaFoldDB" id="A0A2R7Z047"/>